<dbReference type="PANTHER" id="PTHR37463:SF1">
    <property type="entry name" value="DUF2256 DOMAIN-CONTAINING PROTEIN"/>
    <property type="match status" value="1"/>
</dbReference>
<dbReference type="RefSeq" id="WP_335737164.1">
    <property type="nucleotide sequence ID" value="NZ_JALAAR010000015.1"/>
</dbReference>
<organism evidence="1 2">
    <name type="scientific">Rheinheimera muenzenbergensis</name>
    <dbReference type="NCBI Taxonomy" id="1193628"/>
    <lineage>
        <taxon>Bacteria</taxon>
        <taxon>Pseudomonadati</taxon>
        <taxon>Pseudomonadota</taxon>
        <taxon>Gammaproteobacteria</taxon>
        <taxon>Chromatiales</taxon>
        <taxon>Chromatiaceae</taxon>
        <taxon>Rheinheimera</taxon>
    </lineage>
</organism>
<comment type="caution">
    <text evidence="1">The sequence shown here is derived from an EMBL/GenBank/DDBJ whole genome shotgun (WGS) entry which is preliminary data.</text>
</comment>
<dbReference type="PANTHER" id="PTHR37463">
    <property type="entry name" value="GSL3115 PROTEIN"/>
    <property type="match status" value="1"/>
</dbReference>
<evidence type="ECO:0000313" key="2">
    <source>
        <dbReference type="Proteomes" id="UP001375382"/>
    </source>
</evidence>
<keyword evidence="2" id="KW-1185">Reference proteome</keyword>
<protein>
    <submittedName>
        <fullName evidence="1">DUF2256 domain-containing protein</fullName>
    </submittedName>
</protein>
<dbReference type="Pfam" id="PF10013">
    <property type="entry name" value="DUF2256"/>
    <property type="match status" value="1"/>
</dbReference>
<dbReference type="InterPro" id="IPR017136">
    <property type="entry name" value="UCP037205"/>
</dbReference>
<accession>A0ABU8CAC6</accession>
<evidence type="ECO:0000313" key="1">
    <source>
        <dbReference type="EMBL" id="MEH8018764.1"/>
    </source>
</evidence>
<sequence length="51" mass="6299">MVHHKLHLPEKRCPQCGLTFSWRKKWQLNWDKVIYCSERCRRSKTPDKTEN</sequence>
<reference evidence="1 2" key="1">
    <citation type="journal article" date="2023" name="Ecotoxicol. Environ. Saf.">
        <title>Mercury remediation potential of mercury-resistant strain Rheinheimera metallidurans sp. nov. isolated from a municipal waste dumping site.</title>
        <authorList>
            <person name="Yadav V."/>
            <person name="Manjhi A."/>
            <person name="Vadakedath N."/>
        </authorList>
    </citation>
    <scope>NUCLEOTIDE SEQUENCE [LARGE SCALE GENOMIC DNA]</scope>
    <source>
        <strain evidence="1 2">E-49</strain>
    </source>
</reference>
<proteinExistence type="predicted"/>
<dbReference type="PIRSF" id="PIRSF037205">
    <property type="entry name" value="UCP037205"/>
    <property type="match status" value="1"/>
</dbReference>
<dbReference type="Proteomes" id="UP001375382">
    <property type="component" value="Unassembled WGS sequence"/>
</dbReference>
<name>A0ABU8CAC6_9GAMM</name>
<gene>
    <name evidence="1" type="ORF">MN202_16095</name>
</gene>
<dbReference type="EMBL" id="JALAAR010000015">
    <property type="protein sequence ID" value="MEH8018764.1"/>
    <property type="molecule type" value="Genomic_DNA"/>
</dbReference>